<dbReference type="InterPro" id="IPR010260">
    <property type="entry name" value="AlpA"/>
</dbReference>
<organism evidence="1 2">
    <name type="scientific">Photobacterium atrarenae</name>
    <dbReference type="NCBI Taxonomy" id="865757"/>
    <lineage>
        <taxon>Bacteria</taxon>
        <taxon>Pseudomonadati</taxon>
        <taxon>Pseudomonadota</taxon>
        <taxon>Gammaproteobacteria</taxon>
        <taxon>Vibrionales</taxon>
        <taxon>Vibrionaceae</taxon>
        <taxon>Photobacterium</taxon>
    </lineage>
</organism>
<proteinExistence type="predicted"/>
<dbReference type="PANTHER" id="PTHR36154:SF1">
    <property type="entry name" value="DNA-BINDING TRANSCRIPTIONAL ACTIVATOR ALPA"/>
    <property type="match status" value="1"/>
</dbReference>
<reference evidence="1" key="1">
    <citation type="submission" date="2022-07" db="EMBL/GenBank/DDBJ databases">
        <title>Genome sequencing of Photobacterium atrarenae GJH2-4.</title>
        <authorList>
            <person name="Park S.-J."/>
        </authorList>
    </citation>
    <scope>NUCLEOTIDE SEQUENCE</scope>
    <source>
        <strain evidence="1">GJH2-4</strain>
    </source>
</reference>
<evidence type="ECO:0000313" key="1">
    <source>
        <dbReference type="EMBL" id="UTV27883.1"/>
    </source>
</evidence>
<evidence type="ECO:0000313" key="2">
    <source>
        <dbReference type="Proteomes" id="UP001057998"/>
    </source>
</evidence>
<dbReference type="RefSeq" id="WP_255389139.1">
    <property type="nucleotide sequence ID" value="NZ_CP101508.1"/>
</dbReference>
<dbReference type="Pfam" id="PF05930">
    <property type="entry name" value="Phage_AlpA"/>
    <property type="match status" value="1"/>
</dbReference>
<accession>A0ABY5GHP9</accession>
<protein>
    <submittedName>
        <fullName evidence="1">AlpA family phage regulatory protein</fullName>
    </submittedName>
</protein>
<dbReference type="EMBL" id="CP101508">
    <property type="protein sequence ID" value="UTV27883.1"/>
    <property type="molecule type" value="Genomic_DNA"/>
</dbReference>
<dbReference type="PANTHER" id="PTHR36154">
    <property type="entry name" value="DNA-BINDING TRANSCRIPTIONAL ACTIVATOR ALPA"/>
    <property type="match status" value="1"/>
</dbReference>
<dbReference type="Gene3D" id="1.10.238.160">
    <property type="match status" value="1"/>
</dbReference>
<keyword evidence="2" id="KW-1185">Reference proteome</keyword>
<sequence length="69" mass="8239">MMTSLPQQDRFIREPERLKLTTISRTQAWKLEKQGLFPKRIRLGSRSVAWRLSEISDWLNSQQQVESHD</sequence>
<dbReference type="Proteomes" id="UP001057998">
    <property type="component" value="Chromosome 1"/>
</dbReference>
<name>A0ABY5GHP9_9GAMM</name>
<gene>
    <name evidence="1" type="ORF">NNL38_00725</name>
</gene>
<dbReference type="InterPro" id="IPR052931">
    <property type="entry name" value="Prophage_regulatory_activator"/>
</dbReference>